<dbReference type="Pfam" id="PF00593">
    <property type="entry name" value="TonB_dep_Rec_b-barrel"/>
    <property type="match status" value="1"/>
</dbReference>
<dbReference type="EMBL" id="LT608328">
    <property type="protein sequence ID" value="SCM56273.1"/>
    <property type="molecule type" value="Genomic_DNA"/>
</dbReference>
<protein>
    <submittedName>
        <fullName evidence="16">Pesticin receptor</fullName>
    </submittedName>
</protein>
<accession>A0A1G4G591</accession>
<keyword evidence="16" id="KW-0675">Receptor</keyword>
<evidence type="ECO:0000256" key="12">
    <source>
        <dbReference type="RuleBase" id="RU003357"/>
    </source>
</evidence>
<evidence type="ECO:0000256" key="7">
    <source>
        <dbReference type="ARBA" id="ARBA00023065"/>
    </source>
</evidence>
<keyword evidence="10 11" id="KW-0998">Cell outer membrane</keyword>
<feature type="region of interest" description="Disordered" evidence="13">
    <location>
        <begin position="535"/>
        <end position="554"/>
    </location>
</feature>
<evidence type="ECO:0000256" key="11">
    <source>
        <dbReference type="PROSITE-ProRule" id="PRU01360"/>
    </source>
</evidence>
<feature type="domain" description="TonB-dependent receptor-like beta-barrel" evidence="14">
    <location>
        <begin position="257"/>
        <end position="729"/>
    </location>
</feature>
<evidence type="ECO:0000313" key="16">
    <source>
        <dbReference type="EMBL" id="SCM56273.1"/>
    </source>
</evidence>
<evidence type="ECO:0000256" key="6">
    <source>
        <dbReference type="ARBA" id="ARBA00023004"/>
    </source>
</evidence>
<dbReference type="Pfam" id="PF07715">
    <property type="entry name" value="Plug"/>
    <property type="match status" value="1"/>
</dbReference>
<evidence type="ECO:0000256" key="1">
    <source>
        <dbReference type="ARBA" id="ARBA00004571"/>
    </source>
</evidence>
<dbReference type="GO" id="GO:0009279">
    <property type="term" value="C:cell outer membrane"/>
    <property type="evidence" value="ECO:0007669"/>
    <property type="project" value="UniProtKB-SubCell"/>
</dbReference>
<evidence type="ECO:0000256" key="2">
    <source>
        <dbReference type="ARBA" id="ARBA00022448"/>
    </source>
</evidence>
<dbReference type="SUPFAM" id="SSF56935">
    <property type="entry name" value="Porins"/>
    <property type="match status" value="1"/>
</dbReference>
<dbReference type="PROSITE" id="PS52016">
    <property type="entry name" value="TONB_DEPENDENT_REC_3"/>
    <property type="match status" value="1"/>
</dbReference>
<keyword evidence="3 11" id="KW-1134">Transmembrane beta strand</keyword>
<keyword evidence="9 11" id="KW-0472">Membrane</keyword>
<dbReference type="Proteomes" id="UP000178485">
    <property type="component" value="Chromosome i"/>
</dbReference>
<proteinExistence type="inferred from homology"/>
<evidence type="ECO:0000256" key="8">
    <source>
        <dbReference type="ARBA" id="ARBA00023077"/>
    </source>
</evidence>
<dbReference type="KEGG" id="pmuc:ING2E5A_0802"/>
<keyword evidence="7" id="KW-0406">Ion transport</keyword>
<keyword evidence="2 11" id="KW-0813">Transport</keyword>
<evidence type="ECO:0000256" key="13">
    <source>
        <dbReference type="SAM" id="MobiDB-lite"/>
    </source>
</evidence>
<dbReference type="InterPro" id="IPR036942">
    <property type="entry name" value="Beta-barrel_TonB_sf"/>
</dbReference>
<organism evidence="16 17">
    <name type="scientific">Petrimonas mucosa</name>
    <dbReference type="NCBI Taxonomy" id="1642646"/>
    <lineage>
        <taxon>Bacteria</taxon>
        <taxon>Pseudomonadati</taxon>
        <taxon>Bacteroidota</taxon>
        <taxon>Bacteroidia</taxon>
        <taxon>Bacteroidales</taxon>
        <taxon>Dysgonomonadaceae</taxon>
        <taxon>Petrimonas</taxon>
    </lineage>
</organism>
<evidence type="ECO:0000256" key="9">
    <source>
        <dbReference type="ARBA" id="ARBA00023136"/>
    </source>
</evidence>
<evidence type="ECO:0000313" key="17">
    <source>
        <dbReference type="Proteomes" id="UP000178485"/>
    </source>
</evidence>
<dbReference type="GO" id="GO:0006826">
    <property type="term" value="P:iron ion transport"/>
    <property type="evidence" value="ECO:0007669"/>
    <property type="project" value="UniProtKB-KW"/>
</dbReference>
<comment type="similarity">
    <text evidence="11 12">Belongs to the TonB-dependent receptor family.</text>
</comment>
<evidence type="ECO:0000256" key="4">
    <source>
        <dbReference type="ARBA" id="ARBA00022496"/>
    </source>
</evidence>
<dbReference type="STRING" id="1642646.ING2E5A_0802"/>
<keyword evidence="8 12" id="KW-0798">TonB box</keyword>
<keyword evidence="5 11" id="KW-0812">Transmembrane</keyword>
<comment type="subcellular location">
    <subcellularLocation>
        <location evidence="1 11">Cell outer membrane</location>
        <topology evidence="1 11">Multi-pass membrane protein</topology>
    </subcellularLocation>
</comment>
<reference evidence="16 17" key="1">
    <citation type="submission" date="2016-08" db="EMBL/GenBank/DDBJ databases">
        <authorList>
            <person name="Seilhamer J.J."/>
        </authorList>
    </citation>
    <scope>NUCLEOTIDE SEQUENCE [LARGE SCALE GENOMIC DNA]</scope>
    <source>
        <strain evidence="16">ING2-E5A</strain>
    </source>
</reference>
<evidence type="ECO:0000256" key="5">
    <source>
        <dbReference type="ARBA" id="ARBA00022692"/>
    </source>
</evidence>
<dbReference type="AlphaFoldDB" id="A0A1G4G591"/>
<feature type="domain" description="TonB-dependent receptor plug" evidence="15">
    <location>
        <begin position="49"/>
        <end position="153"/>
    </location>
</feature>
<dbReference type="InterPro" id="IPR000531">
    <property type="entry name" value="Beta-barrel_TonB"/>
</dbReference>
<dbReference type="PANTHER" id="PTHR32552:SF81">
    <property type="entry name" value="TONB-DEPENDENT OUTER MEMBRANE RECEPTOR"/>
    <property type="match status" value="1"/>
</dbReference>
<evidence type="ECO:0000259" key="15">
    <source>
        <dbReference type="Pfam" id="PF07715"/>
    </source>
</evidence>
<name>A0A1G4G591_9BACT</name>
<keyword evidence="6" id="KW-0408">Iron</keyword>
<sequence>MIALAVSQVFISYSRVADPEKGNGPQDTLRVYYLNEVVVTSSVKETNELKNMPTAVSVISPKQLKDTQIESLPGLSSIIPNFFIPSYGSKVSTPIYIRGIGARLGAQTVSLYVDNVPSFNPSAFDFEFQDIQRIEVLRGAQGTLYGRNAIGGIVNMYTLSPLTYQGTRLMMSGGNHGQFSVKGSDYRKIGDNFGLSAAAYYKRDDGYFMNSHTGEKVDASENAGARVKLEWQASPSFKALLFGNYDWVSGGAFPYMHVDSTASSFNEPSSYDRHLFTNGLSLNYTGSGYSIHSTTGFQYLKDDMKMDQDYSPKSIFSINQKQKQHSVSQEITVKSDLEGRYRWVVGAFGFHDHREIDTPVALKEGMVEVLQAELDRFTANAPLTITYAGDRIDLPGIYTKPSRGAALFHQSTLDNLFGLEGLSATVGVRFDYEHTGIDFFTESDGGDVNIDFQIPNMPIPSMFIEGDTLLGDSYSKDFWKILPKFALKYQFSPTSQIYLSASKGYKTGGYNEQAFSKILQNALRQSLMRNLDEKTPPTIPIPGMPSDGTDAPTLEEQLSYDPETSWTYELGGRYEMFDQRLSLTYALFYTRVNNIQIIKLMDQGMAGRTVDNAGKSDSKGFELSLKYTPISNLSLYGDYGFADARFVENDEQEEEDEYAGNRIPFAPRHTVSLGASYVHHLPYGSFIDRLVANVQYKGVGRIYWTESNKDASGQELYQPFYGLANASLAAEKGAFGLECWVENLFNTKYNAFLFEQDDVMTGETNTFVQRGYPIRFGATLRYTFDR</sequence>
<evidence type="ECO:0000259" key="14">
    <source>
        <dbReference type="Pfam" id="PF00593"/>
    </source>
</evidence>
<gene>
    <name evidence="16" type="primary">fyuA</name>
    <name evidence="16" type="ORF">ING2E5A_0802</name>
</gene>
<evidence type="ECO:0000256" key="10">
    <source>
        <dbReference type="ARBA" id="ARBA00023237"/>
    </source>
</evidence>
<keyword evidence="4" id="KW-0410">Iron transport</keyword>
<dbReference type="Gene3D" id="2.40.170.20">
    <property type="entry name" value="TonB-dependent receptor, beta-barrel domain"/>
    <property type="match status" value="1"/>
</dbReference>
<dbReference type="InterPro" id="IPR039426">
    <property type="entry name" value="TonB-dep_rcpt-like"/>
</dbReference>
<dbReference type="InterPro" id="IPR012910">
    <property type="entry name" value="Plug_dom"/>
</dbReference>
<evidence type="ECO:0000256" key="3">
    <source>
        <dbReference type="ARBA" id="ARBA00022452"/>
    </source>
</evidence>
<keyword evidence="17" id="KW-1185">Reference proteome</keyword>
<dbReference type="PANTHER" id="PTHR32552">
    <property type="entry name" value="FERRICHROME IRON RECEPTOR-RELATED"/>
    <property type="match status" value="1"/>
</dbReference>